<dbReference type="EMBL" id="JACRSV010000002">
    <property type="protein sequence ID" value="MBC8560138.1"/>
    <property type="molecule type" value="Genomic_DNA"/>
</dbReference>
<evidence type="ECO:0000313" key="4">
    <source>
        <dbReference type="EMBL" id="MBC8560138.1"/>
    </source>
</evidence>
<dbReference type="SUPFAM" id="SSF53448">
    <property type="entry name" value="Nucleotide-diphospho-sugar transferases"/>
    <property type="match status" value="1"/>
</dbReference>
<reference evidence="4" key="1">
    <citation type="submission" date="2020-08" db="EMBL/GenBank/DDBJ databases">
        <title>Genome public.</title>
        <authorList>
            <person name="Liu C."/>
            <person name="Sun Q."/>
        </authorList>
    </citation>
    <scope>NUCLEOTIDE SEQUENCE</scope>
    <source>
        <strain evidence="4">NSJ-33</strain>
    </source>
</reference>
<keyword evidence="2" id="KW-0808">Transferase</keyword>
<dbReference type="Gene3D" id="3.90.550.10">
    <property type="entry name" value="Spore Coat Polysaccharide Biosynthesis Protein SpsA, Chain A"/>
    <property type="match status" value="1"/>
</dbReference>
<dbReference type="Pfam" id="PF00535">
    <property type="entry name" value="Glycos_transf_2"/>
    <property type="match status" value="1"/>
</dbReference>
<organism evidence="4 5">
    <name type="scientific">Fumia xinanensis</name>
    <dbReference type="NCBI Taxonomy" id="2763659"/>
    <lineage>
        <taxon>Bacteria</taxon>
        <taxon>Bacillati</taxon>
        <taxon>Bacillota</taxon>
        <taxon>Clostridia</taxon>
        <taxon>Eubacteriales</taxon>
        <taxon>Oscillospiraceae</taxon>
        <taxon>Fumia</taxon>
    </lineage>
</organism>
<comment type="caution">
    <text evidence="4">The sequence shown here is derived from an EMBL/GenBank/DDBJ whole genome shotgun (WGS) entry which is preliminary data.</text>
</comment>
<dbReference type="PANTHER" id="PTHR22916">
    <property type="entry name" value="GLYCOSYLTRANSFERASE"/>
    <property type="match status" value="1"/>
</dbReference>
<evidence type="ECO:0000256" key="2">
    <source>
        <dbReference type="ARBA" id="ARBA00022679"/>
    </source>
</evidence>
<evidence type="ECO:0000259" key="3">
    <source>
        <dbReference type="Pfam" id="PF00535"/>
    </source>
</evidence>
<gene>
    <name evidence="4" type="ORF">H8710_08665</name>
</gene>
<name>A0A926E5M1_9FIRM</name>
<proteinExistence type="predicted"/>
<dbReference type="AlphaFoldDB" id="A0A926E5M1"/>
<dbReference type="Proteomes" id="UP000610760">
    <property type="component" value="Unassembled WGS sequence"/>
</dbReference>
<dbReference type="RefSeq" id="WP_249295118.1">
    <property type="nucleotide sequence ID" value="NZ_JACRSV010000002.1"/>
</dbReference>
<dbReference type="PANTHER" id="PTHR22916:SF51">
    <property type="entry name" value="GLYCOSYLTRANSFERASE EPSH-RELATED"/>
    <property type="match status" value="1"/>
</dbReference>
<protein>
    <submittedName>
        <fullName evidence="4">Glycosyltransferase family 2 protein</fullName>
    </submittedName>
</protein>
<dbReference type="GO" id="GO:0016757">
    <property type="term" value="F:glycosyltransferase activity"/>
    <property type="evidence" value="ECO:0007669"/>
    <property type="project" value="UniProtKB-KW"/>
</dbReference>
<accession>A0A926E5M1</accession>
<dbReference type="InterPro" id="IPR001173">
    <property type="entry name" value="Glyco_trans_2-like"/>
</dbReference>
<dbReference type="CDD" id="cd00761">
    <property type="entry name" value="Glyco_tranf_GTA_type"/>
    <property type="match status" value="1"/>
</dbReference>
<dbReference type="InterPro" id="IPR029044">
    <property type="entry name" value="Nucleotide-diphossugar_trans"/>
</dbReference>
<feature type="domain" description="Glycosyltransferase 2-like" evidence="3">
    <location>
        <begin position="7"/>
        <end position="142"/>
    </location>
</feature>
<sequence length="285" mass="32718">MTEAQISVIIPVYQAEKTIRRCLDSIFAQTYPHWAVLAVDDGSKDGSGAILDEYAQTDSRVQVFHQPNGGAAHARNAAIKRLETKYVTFLDSDDWLEPYALEKMLKIAQDTDAQIVQCKFYYDHPNGEQYLPQDSFSDGMVADRADFPKTVYHKMLTGIQLNHVWHSLFESQLMEGLAMPENMVTGEDLYFLIDVFPRASRYAYTAKPLFHYFRRPDGLTGSSLKLKEKIHCNWLLSKKLSASLKNWGMDTPWYHIKAYLRLPRVFVSKAYRMVRNGMMKLKIGG</sequence>
<evidence type="ECO:0000313" key="5">
    <source>
        <dbReference type="Proteomes" id="UP000610760"/>
    </source>
</evidence>
<evidence type="ECO:0000256" key="1">
    <source>
        <dbReference type="ARBA" id="ARBA00022676"/>
    </source>
</evidence>
<keyword evidence="5" id="KW-1185">Reference proteome</keyword>
<keyword evidence="1" id="KW-0328">Glycosyltransferase</keyword>